<dbReference type="InterPro" id="IPR002293">
    <property type="entry name" value="AA/rel_permease1"/>
</dbReference>
<evidence type="ECO:0000256" key="2">
    <source>
        <dbReference type="ARBA" id="ARBA00022448"/>
    </source>
</evidence>
<gene>
    <name evidence="8" type="ordered locus">CPE1190</name>
</gene>
<organism evidence="8 9">
    <name type="scientific">Clostridium perfringens (strain 13 / Type A)</name>
    <dbReference type="NCBI Taxonomy" id="195102"/>
    <lineage>
        <taxon>Bacteria</taxon>
        <taxon>Bacillati</taxon>
        <taxon>Bacillota</taxon>
        <taxon>Clostridia</taxon>
        <taxon>Eubacteriales</taxon>
        <taxon>Clostridiaceae</taxon>
        <taxon>Clostridium</taxon>
    </lineage>
</organism>
<dbReference type="EMBL" id="BA000016">
    <property type="protein sequence ID" value="BAB80896.1"/>
    <property type="molecule type" value="Genomic_DNA"/>
</dbReference>
<dbReference type="PIRSF" id="PIRSF006060">
    <property type="entry name" value="AA_transporter"/>
    <property type="match status" value="1"/>
</dbReference>
<evidence type="ECO:0000313" key="9">
    <source>
        <dbReference type="Proteomes" id="UP000000818"/>
    </source>
</evidence>
<evidence type="ECO:0008006" key="10">
    <source>
        <dbReference type="Google" id="ProtNLM"/>
    </source>
</evidence>
<proteinExistence type="predicted"/>
<dbReference type="GO" id="GO:0022857">
    <property type="term" value="F:transmembrane transporter activity"/>
    <property type="evidence" value="ECO:0007669"/>
    <property type="project" value="InterPro"/>
</dbReference>
<evidence type="ECO:0000256" key="3">
    <source>
        <dbReference type="ARBA" id="ARBA00022475"/>
    </source>
</evidence>
<evidence type="ECO:0000313" key="8">
    <source>
        <dbReference type="EMBL" id="BAB80896.1"/>
    </source>
</evidence>
<name>Q8XL52_CLOPE</name>
<sequence length="515" mass="56844">MSSEHKSKLSLTALILMIFTSVYGFANMPKAFYLMGYSAIPWYIISALAFSIPYAFMMAEYGAAFRKERGGIYSWMAKSVGPKYAFIVTFMWYSSNLIWLVSNSSSIWIPFSNVIYGKDTTGTWSLLGLSVPQTMAVLGSILIIVITYASSKGLKSITKVTSIGGTVVALSNIVLILGAIIVFVSNGFKPAEVINGAAFVHAQNPSYQSPIGVLGFLVFAVFAYGGLEAVSGLVDETKDAKKNFPKGLMIASIIIAVGYAVGILCVGLFTNWQEVLSGDNVNLANVAYIVIQNLGVKLGQAFGMSTNASLQLGAWFARYIGLSMMLALMGAFFTLSYAPIKQLIEGTPKEIWPKKWTVLNENNMPVNAMWVQCIVVVIFILVASFGGESANKFFSYLILMGNVAMTIPYMFLSGAFPAFKKKKHIEKPFVMYKSYKSSLIWSIIVTFTIGFANLFTIIKPVIQDKDYTAMAFQITGPIVFSIIAFILYHNYEKKMKNRKNREESLFLKKLLIFII</sequence>
<feature type="transmembrane region" description="Helical" evidence="7">
    <location>
        <begin position="122"/>
        <end position="148"/>
    </location>
</feature>
<keyword evidence="2" id="KW-0813">Transport</keyword>
<feature type="transmembrane region" description="Helical" evidence="7">
    <location>
        <begin position="248"/>
        <end position="269"/>
    </location>
</feature>
<keyword evidence="5 7" id="KW-1133">Transmembrane helix</keyword>
<feature type="transmembrane region" description="Helical" evidence="7">
    <location>
        <begin position="369"/>
        <end position="387"/>
    </location>
</feature>
<feature type="transmembrane region" description="Helical" evidence="7">
    <location>
        <begin position="160"/>
        <end position="187"/>
    </location>
</feature>
<dbReference type="HOGENOM" id="CLU_020854_2_1_9"/>
<keyword evidence="4 7" id="KW-0812">Transmembrane</keyword>
<feature type="transmembrane region" description="Helical" evidence="7">
    <location>
        <begin position="84"/>
        <end position="102"/>
    </location>
</feature>
<dbReference type="Gene3D" id="1.20.1740.10">
    <property type="entry name" value="Amino acid/polyamine transporter I"/>
    <property type="match status" value="1"/>
</dbReference>
<feature type="transmembrane region" description="Helical" evidence="7">
    <location>
        <begin position="393"/>
        <end position="419"/>
    </location>
</feature>
<dbReference type="STRING" id="195102.gene:10490453"/>
<dbReference type="GO" id="GO:0005886">
    <property type="term" value="C:plasma membrane"/>
    <property type="evidence" value="ECO:0007669"/>
    <property type="project" value="UniProtKB-SubCell"/>
</dbReference>
<feature type="transmembrane region" description="Helical" evidence="7">
    <location>
        <begin position="207"/>
        <end position="227"/>
    </location>
</feature>
<evidence type="ECO:0000256" key="1">
    <source>
        <dbReference type="ARBA" id="ARBA00004651"/>
    </source>
</evidence>
<feature type="transmembrane region" description="Helical" evidence="7">
    <location>
        <begin position="40"/>
        <end position="63"/>
    </location>
</feature>
<evidence type="ECO:0000256" key="7">
    <source>
        <dbReference type="SAM" id="Phobius"/>
    </source>
</evidence>
<dbReference type="KEGG" id="cpe:CPE1190"/>
<evidence type="ECO:0000256" key="6">
    <source>
        <dbReference type="ARBA" id="ARBA00023136"/>
    </source>
</evidence>
<evidence type="ECO:0000256" key="5">
    <source>
        <dbReference type="ARBA" id="ARBA00022989"/>
    </source>
</evidence>
<evidence type="ECO:0000256" key="4">
    <source>
        <dbReference type="ARBA" id="ARBA00022692"/>
    </source>
</evidence>
<dbReference type="PANTHER" id="PTHR42770:SF15">
    <property type="entry name" value="GLUTAMATE_GAMMA-AMINOBUTYRATE ANTIPORTER-RELATED"/>
    <property type="match status" value="1"/>
</dbReference>
<dbReference type="Pfam" id="PF13520">
    <property type="entry name" value="AA_permease_2"/>
    <property type="match status" value="1"/>
</dbReference>
<protein>
    <recommendedName>
        <fullName evidence="10">Glutamate/gamma-aminobutyrate family transporter YjeM</fullName>
    </recommendedName>
</protein>
<reference evidence="8 9" key="1">
    <citation type="journal article" date="2002" name="Proc. Natl. Acad. Sci. U.S.A.">
        <title>Complete genome sequence of Clostridium perfringens, an anaerobic flesh-eater.</title>
        <authorList>
            <person name="Shimizu T."/>
            <person name="Ohtani K."/>
            <person name="Hirakawa H."/>
            <person name="Ohshima K."/>
            <person name="Yamashita A."/>
            <person name="Shiba T."/>
            <person name="Ogasawara N."/>
            <person name="Hattori M."/>
            <person name="Kuhara S."/>
            <person name="Hayashi H."/>
        </authorList>
    </citation>
    <scope>NUCLEOTIDE SEQUENCE [LARGE SCALE GENOMIC DNA]</scope>
    <source>
        <strain evidence="9">13 / Type A</strain>
    </source>
</reference>
<feature type="transmembrane region" description="Helical" evidence="7">
    <location>
        <begin position="470"/>
        <end position="491"/>
    </location>
</feature>
<accession>Q8XL52</accession>
<dbReference type="NCBIfam" id="NF011775">
    <property type="entry name" value="PRK15238.1"/>
    <property type="match status" value="1"/>
</dbReference>
<feature type="transmembrane region" description="Helical" evidence="7">
    <location>
        <begin position="439"/>
        <end position="458"/>
    </location>
</feature>
<dbReference type="Proteomes" id="UP000000818">
    <property type="component" value="Chromosome"/>
</dbReference>
<dbReference type="RefSeq" id="WP_011010313.1">
    <property type="nucleotide sequence ID" value="NC_003366.1"/>
</dbReference>
<comment type="subcellular location">
    <subcellularLocation>
        <location evidence="1">Cell membrane</location>
        <topology evidence="1">Multi-pass membrane protein</topology>
    </subcellularLocation>
</comment>
<dbReference type="PANTHER" id="PTHR42770">
    <property type="entry name" value="AMINO ACID TRANSPORTER-RELATED"/>
    <property type="match status" value="1"/>
</dbReference>
<keyword evidence="3" id="KW-1003">Cell membrane</keyword>
<dbReference type="InterPro" id="IPR050367">
    <property type="entry name" value="APC_superfamily"/>
</dbReference>
<feature type="transmembrane region" description="Helical" evidence="7">
    <location>
        <begin position="319"/>
        <end position="340"/>
    </location>
</feature>
<dbReference type="AlphaFoldDB" id="Q8XL52"/>
<keyword evidence="6 7" id="KW-0472">Membrane</keyword>